<proteinExistence type="predicted"/>
<accession>A0A6L2KSD9</accession>
<comment type="caution">
    <text evidence="1">The sequence shown here is derived from an EMBL/GenBank/DDBJ whole genome shotgun (WGS) entry which is preliminary data.</text>
</comment>
<sequence length="237" mass="26603">MKPQHLFSDSFAVRECMRMVKERLRQAFRATMLVDDTRNESSNAKTHVHNVEKDKRPNRVLNTEDPIRTIMVMKGSSNLIKVEGFVGSFDVGDLHDRMSRLKEVEADMKPAMNIRKPIRGIKNPNYEKEHAYAKGDQIGVSSNAGQMSKKSQDGTTMGIVNSWSINEANVETLFRVKFTSLSDIDDFSMSIKEGKYADILSTMSSADIDAAVNTFESIGKKFQDEVNKAGSLVVVQM</sequence>
<gene>
    <name evidence="1" type="ORF">Tci_024449</name>
</gene>
<protein>
    <submittedName>
        <fullName evidence="1">Uncharacterized protein</fullName>
    </submittedName>
</protein>
<organism evidence="1">
    <name type="scientific">Tanacetum cinerariifolium</name>
    <name type="common">Dalmatian daisy</name>
    <name type="synonym">Chrysanthemum cinerariifolium</name>
    <dbReference type="NCBI Taxonomy" id="118510"/>
    <lineage>
        <taxon>Eukaryota</taxon>
        <taxon>Viridiplantae</taxon>
        <taxon>Streptophyta</taxon>
        <taxon>Embryophyta</taxon>
        <taxon>Tracheophyta</taxon>
        <taxon>Spermatophyta</taxon>
        <taxon>Magnoliopsida</taxon>
        <taxon>eudicotyledons</taxon>
        <taxon>Gunneridae</taxon>
        <taxon>Pentapetalae</taxon>
        <taxon>asterids</taxon>
        <taxon>campanulids</taxon>
        <taxon>Asterales</taxon>
        <taxon>Asteraceae</taxon>
        <taxon>Asteroideae</taxon>
        <taxon>Anthemideae</taxon>
        <taxon>Anthemidinae</taxon>
        <taxon>Tanacetum</taxon>
    </lineage>
</organism>
<reference evidence="1" key="1">
    <citation type="journal article" date="2019" name="Sci. Rep.">
        <title>Draft genome of Tanacetum cinerariifolium, the natural source of mosquito coil.</title>
        <authorList>
            <person name="Yamashiro T."/>
            <person name="Shiraishi A."/>
            <person name="Satake H."/>
            <person name="Nakayama K."/>
        </authorList>
    </citation>
    <scope>NUCLEOTIDE SEQUENCE</scope>
</reference>
<dbReference type="EMBL" id="BKCJ010003020">
    <property type="protein sequence ID" value="GEU52471.1"/>
    <property type="molecule type" value="Genomic_DNA"/>
</dbReference>
<name>A0A6L2KSD9_TANCI</name>
<dbReference type="AlphaFoldDB" id="A0A6L2KSD9"/>
<evidence type="ECO:0000313" key="1">
    <source>
        <dbReference type="EMBL" id="GEU52471.1"/>
    </source>
</evidence>